<dbReference type="RefSeq" id="WP_066706441.1">
    <property type="nucleotide sequence ID" value="NZ_JBHIWA010000012.1"/>
</dbReference>
<dbReference type="PROSITE" id="PS51186">
    <property type="entry name" value="GNAT"/>
    <property type="match status" value="1"/>
</dbReference>
<reference evidence="2 3" key="1">
    <citation type="submission" date="2017-09" db="EMBL/GenBank/DDBJ databases">
        <title>Sphingomonas adhaesiva DSM 7418, whole genome shotgun sequence.</title>
        <authorList>
            <person name="Feng G."/>
            <person name="Zhu H."/>
        </authorList>
    </citation>
    <scope>NUCLEOTIDE SEQUENCE [LARGE SCALE GENOMIC DNA]</scope>
    <source>
        <strain evidence="2 3">DSM 7418</strain>
    </source>
</reference>
<dbReference type="Pfam" id="PF00583">
    <property type="entry name" value="Acetyltransf_1"/>
    <property type="match status" value="1"/>
</dbReference>
<comment type="caution">
    <text evidence="2">The sequence shown here is derived from an EMBL/GenBank/DDBJ whole genome shotgun (WGS) entry which is preliminary data.</text>
</comment>
<evidence type="ECO:0000313" key="3">
    <source>
        <dbReference type="Proteomes" id="UP000218323"/>
    </source>
</evidence>
<accession>A0A2A4I513</accession>
<dbReference type="InterPro" id="IPR000182">
    <property type="entry name" value="GNAT_dom"/>
</dbReference>
<dbReference type="InterPro" id="IPR052742">
    <property type="entry name" value="Mito_N-acetyltransferase"/>
</dbReference>
<gene>
    <name evidence="2" type="ORF">COA07_13835</name>
</gene>
<keyword evidence="3" id="KW-1185">Reference proteome</keyword>
<dbReference type="GO" id="GO:0016747">
    <property type="term" value="F:acyltransferase activity, transferring groups other than amino-acyl groups"/>
    <property type="evidence" value="ECO:0007669"/>
    <property type="project" value="InterPro"/>
</dbReference>
<feature type="domain" description="N-acetyltransferase" evidence="1">
    <location>
        <begin position="1"/>
        <end position="162"/>
    </location>
</feature>
<keyword evidence="2" id="KW-0808">Transferase</keyword>
<dbReference type="InterPro" id="IPR016181">
    <property type="entry name" value="Acyl_CoA_acyltransferase"/>
</dbReference>
<dbReference type="PANTHER" id="PTHR43138">
    <property type="entry name" value="ACETYLTRANSFERASE, GNAT FAMILY"/>
    <property type="match status" value="1"/>
</dbReference>
<organism evidence="2 3">
    <name type="scientific">Sphingomonas adhaesiva</name>
    <dbReference type="NCBI Taxonomy" id="28212"/>
    <lineage>
        <taxon>Bacteria</taxon>
        <taxon>Pseudomonadati</taxon>
        <taxon>Pseudomonadota</taxon>
        <taxon>Alphaproteobacteria</taxon>
        <taxon>Sphingomonadales</taxon>
        <taxon>Sphingomonadaceae</taxon>
        <taxon>Sphingomonas</taxon>
    </lineage>
</organism>
<dbReference type="EMBL" id="NWVC01000007">
    <property type="protein sequence ID" value="PCG13589.1"/>
    <property type="molecule type" value="Genomic_DNA"/>
</dbReference>
<protein>
    <submittedName>
        <fullName evidence="2">GNAT family N-acetyltransferase</fullName>
    </submittedName>
</protein>
<evidence type="ECO:0000313" key="2">
    <source>
        <dbReference type="EMBL" id="PCG13589.1"/>
    </source>
</evidence>
<sequence length="176" mass="18509">MQIRPATPADADAIAAILLPVFRAGETNAIERDIGRDAALAYWMAPAHDVFVAVGADGAVLGTCWVRANQRGGGAHVANAGYATAAAARGRGVARAMCVHSLDHARAAGFRAMQFNFVVATNDRAVALWRGLGFAVVGTLPRAFDHPVHGLVDALVMYRDLAEGLPRARPRSTAAR</sequence>
<evidence type="ECO:0000259" key="1">
    <source>
        <dbReference type="PROSITE" id="PS51186"/>
    </source>
</evidence>
<dbReference type="SUPFAM" id="SSF55729">
    <property type="entry name" value="Acyl-CoA N-acyltransferases (Nat)"/>
    <property type="match status" value="1"/>
</dbReference>
<name>A0A2A4I513_9SPHN</name>
<dbReference type="PANTHER" id="PTHR43138:SF1">
    <property type="entry name" value="N-ACETYLTRANSFERASE ACA1"/>
    <property type="match status" value="1"/>
</dbReference>
<dbReference type="AlphaFoldDB" id="A0A2A4I513"/>
<proteinExistence type="predicted"/>
<dbReference type="Proteomes" id="UP000218323">
    <property type="component" value="Unassembled WGS sequence"/>
</dbReference>
<dbReference type="Gene3D" id="3.40.630.30">
    <property type="match status" value="1"/>
</dbReference>